<accession>A0AA86MXR8</accession>
<keyword evidence="1" id="KW-0812">Transmembrane</keyword>
<name>A0AA86MXR8_9BACT</name>
<reference evidence="2" key="1">
    <citation type="submission" date="2022-10" db="EMBL/GenBank/DDBJ databases">
        <authorList>
            <person name="Koch H."/>
        </authorList>
    </citation>
    <scope>NUCLEOTIDE SEQUENCE</scope>
    <source>
        <strain evidence="2">DNF</strain>
    </source>
</reference>
<dbReference type="Pfam" id="PF07027">
    <property type="entry name" value="DUF1318"/>
    <property type="match status" value="1"/>
</dbReference>
<evidence type="ECO:0000313" key="3">
    <source>
        <dbReference type="Proteomes" id="UP001179121"/>
    </source>
</evidence>
<gene>
    <name evidence="2" type="ORF">DNFV4_01454</name>
</gene>
<sequence length="112" mass="12141">MHRWNQAVLVGALVVMGFVWGIPAWALSLDEAKAKGLVGEKPSGYLGVVSGGGEVQALVNDINQKRRQAYEDIASRNKTNIKDVESLAGEKAIQNTKPGHFVQSPSGQWIKK</sequence>
<dbReference type="KEGG" id="nti:DNFV4_01454"/>
<dbReference type="PIRSF" id="PIRSF025560">
    <property type="entry name" value="UCP025560"/>
    <property type="match status" value="1"/>
</dbReference>
<evidence type="ECO:0008006" key="4">
    <source>
        <dbReference type="Google" id="ProtNLM"/>
    </source>
</evidence>
<evidence type="ECO:0000313" key="2">
    <source>
        <dbReference type="EMBL" id="CAI4031022.1"/>
    </source>
</evidence>
<keyword evidence="1" id="KW-0472">Membrane</keyword>
<proteinExistence type="predicted"/>
<dbReference type="AlphaFoldDB" id="A0AA86MXR8"/>
<evidence type="ECO:0000256" key="1">
    <source>
        <dbReference type="SAM" id="Phobius"/>
    </source>
</evidence>
<dbReference type="InterPro" id="IPR008309">
    <property type="entry name" value="YdbL"/>
</dbReference>
<keyword evidence="1" id="KW-1133">Transmembrane helix</keyword>
<dbReference type="EMBL" id="OX365700">
    <property type="protein sequence ID" value="CAI4031022.1"/>
    <property type="molecule type" value="Genomic_DNA"/>
</dbReference>
<protein>
    <recommendedName>
        <fullName evidence="4">DUF1318 domain-containing protein</fullName>
    </recommendedName>
</protein>
<dbReference type="Proteomes" id="UP001179121">
    <property type="component" value="Chromosome"/>
</dbReference>
<organism evidence="2 3">
    <name type="scientific">Nitrospira tepida</name>
    <dbReference type="NCBI Taxonomy" id="2973512"/>
    <lineage>
        <taxon>Bacteria</taxon>
        <taxon>Pseudomonadati</taxon>
        <taxon>Nitrospirota</taxon>
        <taxon>Nitrospiria</taxon>
        <taxon>Nitrospirales</taxon>
        <taxon>Nitrospiraceae</taxon>
        <taxon>Nitrospira</taxon>
    </lineage>
</organism>
<dbReference type="RefSeq" id="WP_289267986.1">
    <property type="nucleotide sequence ID" value="NZ_OX365700.1"/>
</dbReference>
<feature type="transmembrane region" description="Helical" evidence="1">
    <location>
        <begin position="6"/>
        <end position="27"/>
    </location>
</feature>
<keyword evidence="3" id="KW-1185">Reference proteome</keyword>